<keyword evidence="1 6" id="KW-0732">Signal</keyword>
<keyword evidence="10" id="KW-1185">Reference proteome</keyword>
<dbReference type="GO" id="GO:0007166">
    <property type="term" value="P:cell surface receptor signaling pathway"/>
    <property type="evidence" value="ECO:0007669"/>
    <property type="project" value="TreeGrafter"/>
</dbReference>
<dbReference type="Pfam" id="PF00066">
    <property type="entry name" value="Notch"/>
    <property type="match status" value="1"/>
</dbReference>
<dbReference type="GO" id="GO:0004222">
    <property type="term" value="F:metalloendopeptidase activity"/>
    <property type="evidence" value="ECO:0007669"/>
    <property type="project" value="TreeGrafter"/>
</dbReference>
<name>A0AAD9IZ83_9ANNE</name>
<dbReference type="SMART" id="SM00560">
    <property type="entry name" value="LamGL"/>
    <property type="match status" value="1"/>
</dbReference>
<dbReference type="InterPro" id="IPR006558">
    <property type="entry name" value="LamG-like"/>
</dbReference>
<dbReference type="SUPFAM" id="SSF55486">
    <property type="entry name" value="Metalloproteases ('zincins'), catalytic domain"/>
    <property type="match status" value="2"/>
</dbReference>
<dbReference type="InterPro" id="IPR000800">
    <property type="entry name" value="Notch_dom"/>
</dbReference>
<dbReference type="PANTHER" id="PTHR46130">
    <property type="entry name" value="LAMGL DOMAIN-CONTAINING PROTEIN"/>
    <property type="match status" value="1"/>
</dbReference>
<feature type="domain" description="LamG-like jellyroll fold" evidence="8">
    <location>
        <begin position="143"/>
        <end position="299"/>
    </location>
</feature>
<evidence type="ECO:0000259" key="7">
    <source>
        <dbReference type="SMART" id="SM00004"/>
    </source>
</evidence>
<dbReference type="SMART" id="SM00004">
    <property type="entry name" value="NL"/>
    <property type="match status" value="2"/>
</dbReference>
<keyword evidence="4" id="KW-0325">Glycoprotein</keyword>
<feature type="chain" id="PRO_5041970601" description="Pappalysin-2" evidence="6">
    <location>
        <begin position="25"/>
        <end position="741"/>
    </location>
</feature>
<evidence type="ECO:0000256" key="4">
    <source>
        <dbReference type="ARBA" id="ARBA00023180"/>
    </source>
</evidence>
<dbReference type="InterPro" id="IPR013320">
    <property type="entry name" value="ConA-like_dom_sf"/>
</dbReference>
<feature type="signal peptide" evidence="6">
    <location>
        <begin position="1"/>
        <end position="24"/>
    </location>
</feature>
<evidence type="ECO:0008006" key="11">
    <source>
        <dbReference type="Google" id="ProtNLM"/>
    </source>
</evidence>
<evidence type="ECO:0000256" key="3">
    <source>
        <dbReference type="ARBA" id="ARBA00023157"/>
    </source>
</evidence>
<feature type="domain" description="LNR" evidence="7">
    <location>
        <begin position="429"/>
        <end position="471"/>
    </location>
</feature>
<keyword evidence="2" id="KW-0677">Repeat</keyword>
<dbReference type="AlphaFoldDB" id="A0AAD9IZ83"/>
<reference evidence="9" key="1">
    <citation type="journal article" date="2023" name="Mol. Biol. Evol.">
        <title>Third-Generation Sequencing Reveals the Adaptive Role of the Epigenome in Three Deep-Sea Polychaetes.</title>
        <authorList>
            <person name="Perez M."/>
            <person name="Aroh O."/>
            <person name="Sun Y."/>
            <person name="Lan Y."/>
            <person name="Juniper S.K."/>
            <person name="Young C.R."/>
            <person name="Angers B."/>
            <person name="Qian P.Y."/>
        </authorList>
    </citation>
    <scope>NUCLEOTIDE SEQUENCE</scope>
    <source>
        <strain evidence="9">P08H-3</strain>
    </source>
</reference>
<proteinExistence type="predicted"/>
<dbReference type="GO" id="GO:0006508">
    <property type="term" value="P:proteolysis"/>
    <property type="evidence" value="ECO:0007669"/>
    <property type="project" value="TreeGrafter"/>
</dbReference>
<protein>
    <recommendedName>
        <fullName evidence="11">Pappalysin-2</fullName>
    </recommendedName>
</protein>
<dbReference type="SUPFAM" id="SSF49899">
    <property type="entry name" value="Concanavalin A-like lectins/glucanases"/>
    <property type="match status" value="1"/>
</dbReference>
<dbReference type="Gene3D" id="3.40.390.10">
    <property type="entry name" value="Collagenase (Catalytic Domain)"/>
    <property type="match status" value="1"/>
</dbReference>
<dbReference type="Pfam" id="PF13385">
    <property type="entry name" value="Laminin_G_3"/>
    <property type="match status" value="1"/>
</dbReference>
<evidence type="ECO:0000256" key="5">
    <source>
        <dbReference type="SAM" id="MobiDB-lite"/>
    </source>
</evidence>
<dbReference type="Gene3D" id="2.60.120.200">
    <property type="match status" value="1"/>
</dbReference>
<dbReference type="EMBL" id="JAODUP010000826">
    <property type="protein sequence ID" value="KAK2143609.1"/>
    <property type="molecule type" value="Genomic_DNA"/>
</dbReference>
<evidence type="ECO:0000313" key="10">
    <source>
        <dbReference type="Proteomes" id="UP001208570"/>
    </source>
</evidence>
<comment type="caution">
    <text evidence="9">The sequence shown here is derived from an EMBL/GenBank/DDBJ whole genome shotgun (WGS) entry which is preliminary data.</text>
</comment>
<organism evidence="9 10">
    <name type="scientific">Paralvinella palmiformis</name>
    <dbReference type="NCBI Taxonomy" id="53620"/>
    <lineage>
        <taxon>Eukaryota</taxon>
        <taxon>Metazoa</taxon>
        <taxon>Spiralia</taxon>
        <taxon>Lophotrochozoa</taxon>
        <taxon>Annelida</taxon>
        <taxon>Polychaeta</taxon>
        <taxon>Sedentaria</taxon>
        <taxon>Canalipalpata</taxon>
        <taxon>Terebellida</taxon>
        <taxon>Terebelliformia</taxon>
        <taxon>Alvinellidae</taxon>
        <taxon>Paralvinella</taxon>
    </lineage>
</organism>
<evidence type="ECO:0000259" key="8">
    <source>
        <dbReference type="SMART" id="SM00560"/>
    </source>
</evidence>
<accession>A0AAD9IZ83</accession>
<dbReference type="InterPro" id="IPR043543">
    <property type="entry name" value="PAPPA/PAPPA2"/>
</dbReference>
<evidence type="ECO:0000313" key="9">
    <source>
        <dbReference type="EMBL" id="KAK2143609.1"/>
    </source>
</evidence>
<sequence>MFGSRSHHFLARLMLGFAVFCTIASNVDMREDSRQQGDIGRQTRGNYDWKVKCQTARRGRGSWREKDVVWLRRSSSARFGNGHDDNDGYDDGDEVVPRERRQSASGHKGRALYFSGYGEVLSLLVGRHQHDEGHFEVGVLPRVNFTVEVWLRPEGGLPSGVSIVALHDVCRPNSSNGWSFEIHSSVLRGQGEGHEQSSNARFSFRLMTDRAKSATTLTSHRRYTPGKWCHLAATYNGTTVAFYVDGARVASSSDQRGPMFAESLAECKSIQVGGQLVRGPFYRGALDRLQLWTTAMTQRDVIESMRGGTVNGSALFISSHLEQQHATWRRAGSKSPGHVTVNRNWDNADFGPVVPPCGETICDDPAMLTSYLYDVRLKRKRTLRYRIVNVISDDGSRKTVSDEQIRKQDDVIRLAFKRYNISWRLEPISIQNSSLYTRIVLVGCNPEDVADGFCQLRCNHTATAYDGGDCLHVIDTCQPRDVGNGVCDASCNTATHDWDGGDCCSPEMIETCVNPASPYRRYLTINEYKKWLNLTNNEAVNVYFAEWVQEDIIGVATYPWDKEVHSIYGLCVSNDDSIISKLTRFLITKPGYPEAITSGVVIRPDTFGMPNKSLNLVHELGHVLGLWHVHVGVSEMDCDDPCRENEASMSVGDLCSDTAPTPANHECRDPEIRHGTERSQFLDLLDETCGVTNFRNTPYRNYMSYTETEAVEARQYSVPESAPMCEAFLATVAGATELRGL</sequence>
<dbReference type="Proteomes" id="UP001208570">
    <property type="component" value="Unassembled WGS sequence"/>
</dbReference>
<evidence type="ECO:0000256" key="2">
    <source>
        <dbReference type="ARBA" id="ARBA00022737"/>
    </source>
</evidence>
<dbReference type="GO" id="GO:0005615">
    <property type="term" value="C:extracellular space"/>
    <property type="evidence" value="ECO:0007669"/>
    <property type="project" value="TreeGrafter"/>
</dbReference>
<feature type="region of interest" description="Disordered" evidence="5">
    <location>
        <begin position="81"/>
        <end position="104"/>
    </location>
</feature>
<evidence type="ECO:0000256" key="1">
    <source>
        <dbReference type="ARBA" id="ARBA00022729"/>
    </source>
</evidence>
<feature type="domain" description="LNR" evidence="7">
    <location>
        <begin position="475"/>
        <end position="504"/>
    </location>
</feature>
<evidence type="ECO:0000256" key="6">
    <source>
        <dbReference type="SAM" id="SignalP"/>
    </source>
</evidence>
<dbReference type="InterPro" id="IPR024079">
    <property type="entry name" value="MetalloPept_cat_dom_sf"/>
</dbReference>
<gene>
    <name evidence="9" type="ORF">LSH36_826g01005</name>
</gene>
<dbReference type="PANTHER" id="PTHR46130:SF3">
    <property type="entry name" value="CHROMOSOME UNDETERMINED SCAFFOLD_33, WHOLE GENOME SHOTGUN SEQUENCE"/>
    <property type="match status" value="1"/>
</dbReference>
<keyword evidence="3" id="KW-1015">Disulfide bond</keyword>